<feature type="region of interest" description="Disordered" evidence="1">
    <location>
        <begin position="133"/>
        <end position="154"/>
    </location>
</feature>
<dbReference type="InterPro" id="IPR001584">
    <property type="entry name" value="Integrase_cat-core"/>
</dbReference>
<evidence type="ECO:0000313" key="3">
    <source>
        <dbReference type="EMBL" id="UYV67413.1"/>
    </source>
</evidence>
<dbReference type="InterPro" id="IPR036397">
    <property type="entry name" value="RNaseH_sf"/>
</dbReference>
<accession>A0ABY6KF40</accession>
<dbReference type="InterPro" id="IPR036444">
    <property type="entry name" value="PLipase_A2_dom_sf"/>
</dbReference>
<dbReference type="PANTHER" id="PTHR46585:SF1">
    <property type="entry name" value="CHROMO DOMAIN-CONTAINING PROTEIN"/>
    <property type="match status" value="1"/>
</dbReference>
<reference evidence="3 4" key="1">
    <citation type="submission" date="2022-01" db="EMBL/GenBank/DDBJ databases">
        <title>A chromosomal length assembly of Cordylochernes scorpioides.</title>
        <authorList>
            <person name="Zeh D."/>
            <person name="Zeh J."/>
        </authorList>
    </citation>
    <scope>NUCLEOTIDE SEQUENCE [LARGE SCALE GENOMIC DNA]</scope>
    <source>
        <strain evidence="3">IN4F17</strain>
        <tissue evidence="3">Whole Body</tissue>
    </source>
</reference>
<evidence type="ECO:0000259" key="2">
    <source>
        <dbReference type="PROSITE" id="PS50994"/>
    </source>
</evidence>
<gene>
    <name evidence="3" type="ORF">LAZ67_5000502</name>
</gene>
<dbReference type="PANTHER" id="PTHR46585">
    <property type="entry name" value="INTEGRASE CORE DOMAIN CONTAINING PROTEIN"/>
    <property type="match status" value="1"/>
</dbReference>
<dbReference type="Gene3D" id="3.30.420.10">
    <property type="entry name" value="Ribonuclease H-like superfamily/Ribonuclease H"/>
    <property type="match status" value="1"/>
</dbReference>
<dbReference type="Proteomes" id="UP001235939">
    <property type="component" value="Chromosome 05"/>
</dbReference>
<evidence type="ECO:0000256" key="1">
    <source>
        <dbReference type="SAM" id="MobiDB-lite"/>
    </source>
</evidence>
<dbReference type="Pfam" id="PF08398">
    <property type="entry name" value="Phospholip_A2_4"/>
    <property type="match status" value="1"/>
</dbReference>
<keyword evidence="4" id="KW-1185">Reference proteome</keyword>
<organism evidence="3 4">
    <name type="scientific">Cordylochernes scorpioides</name>
    <dbReference type="NCBI Taxonomy" id="51811"/>
    <lineage>
        <taxon>Eukaryota</taxon>
        <taxon>Metazoa</taxon>
        <taxon>Ecdysozoa</taxon>
        <taxon>Arthropoda</taxon>
        <taxon>Chelicerata</taxon>
        <taxon>Arachnida</taxon>
        <taxon>Pseudoscorpiones</taxon>
        <taxon>Cheliferoidea</taxon>
        <taxon>Chernetidae</taxon>
        <taxon>Cordylochernes</taxon>
    </lineage>
</organism>
<dbReference type="Pfam" id="PF00665">
    <property type="entry name" value="rve"/>
    <property type="match status" value="1"/>
</dbReference>
<proteinExistence type="predicted"/>
<sequence length="458" mass="53645">MAGWKKDQLLGGDLVGYLQDKFNPPEMHLPGYNYCGPFTKLSKRLARGDKGKNRVDEACKKHDIAYSQTKDTKERHVADQILLDEINSIENPTFGEKAARFVINPIIKTKKRFGLGISKMIWCLKCKKKTKTSNEKESKDRKGRKRKEGICCKKDTENQNEEEYKTGKLMMKAPDEKSLEEIYYNPETGYTGINDLIRKSGKSQKEVREFLHKQDVYTRHKPIIRKFERRRVYVSGIDDQWQADLVDMQNNIDRGSKYILTVIDIFSKYAWAVPIKYKSGNEIVEAFSLIFKERLPDKIQTDKGKEFINKNVQNLFKKYKIKFITTESEMKAQVVERFNGTLRGRMEKYFKANKTKKWFNVLGLLIKNYNSSYHRSIKMTPIEASKKENESKVYRNLFGKTVLKIYEQKFKVGDKVRIYAYKGKFTKGSKPNFTREVFEISEVLKTAPITYKIKDQKD</sequence>
<dbReference type="PROSITE" id="PS50994">
    <property type="entry name" value="INTEGRASE"/>
    <property type="match status" value="1"/>
</dbReference>
<dbReference type="InterPro" id="IPR012337">
    <property type="entry name" value="RNaseH-like_sf"/>
</dbReference>
<dbReference type="SUPFAM" id="SSF53098">
    <property type="entry name" value="Ribonuclease H-like"/>
    <property type="match status" value="1"/>
</dbReference>
<feature type="domain" description="Integrase catalytic" evidence="2">
    <location>
        <begin position="218"/>
        <end position="389"/>
    </location>
</feature>
<dbReference type="InterPro" id="IPR013607">
    <property type="entry name" value="Phospholipase_A2-like"/>
</dbReference>
<dbReference type="Gene3D" id="1.20.90.10">
    <property type="entry name" value="Phospholipase A2 domain"/>
    <property type="match status" value="1"/>
</dbReference>
<name>A0ABY6KF40_9ARAC</name>
<protein>
    <recommendedName>
        <fullName evidence="2">Integrase catalytic domain-containing protein</fullName>
    </recommendedName>
</protein>
<evidence type="ECO:0000313" key="4">
    <source>
        <dbReference type="Proteomes" id="UP001235939"/>
    </source>
</evidence>
<dbReference type="EMBL" id="CP092867">
    <property type="protein sequence ID" value="UYV67413.1"/>
    <property type="molecule type" value="Genomic_DNA"/>
</dbReference>